<evidence type="ECO:0000259" key="8">
    <source>
        <dbReference type="SMART" id="SM01005"/>
    </source>
</evidence>
<evidence type="ECO:0000256" key="1">
    <source>
        <dbReference type="ARBA" id="ARBA00000316"/>
    </source>
</evidence>
<dbReference type="SMART" id="SM01005">
    <property type="entry name" value="Ala_racemase_C"/>
    <property type="match status" value="1"/>
</dbReference>
<comment type="pathway">
    <text evidence="5">Amino-acid biosynthesis; D-alanine biosynthesis; D-alanine from L-alanine: step 1/1.</text>
</comment>
<comment type="cofactor">
    <cofactor evidence="2 5 6">
        <name>pyridoxal 5'-phosphate</name>
        <dbReference type="ChEBI" id="CHEBI:597326"/>
    </cofactor>
</comment>
<dbReference type="SUPFAM" id="SSF50621">
    <property type="entry name" value="Alanine racemase C-terminal domain-like"/>
    <property type="match status" value="1"/>
</dbReference>
<dbReference type="InterPro" id="IPR000821">
    <property type="entry name" value="Ala_racemase"/>
</dbReference>
<dbReference type="NCBIfam" id="TIGR00492">
    <property type="entry name" value="alr"/>
    <property type="match status" value="1"/>
</dbReference>
<dbReference type="InterPro" id="IPR009006">
    <property type="entry name" value="Ala_racemase/Decarboxylase_C"/>
</dbReference>
<dbReference type="OrthoDB" id="9813814at2"/>
<dbReference type="Gene3D" id="3.20.20.10">
    <property type="entry name" value="Alanine racemase"/>
    <property type="match status" value="1"/>
</dbReference>
<dbReference type="PRINTS" id="PR00992">
    <property type="entry name" value="ALARACEMASE"/>
</dbReference>
<dbReference type="CDD" id="cd06827">
    <property type="entry name" value="PLPDE_III_AR_proteobact"/>
    <property type="match status" value="1"/>
</dbReference>
<feature type="modified residue" description="N6-(pyridoxal phosphate)lysine" evidence="5 6">
    <location>
        <position position="35"/>
    </location>
</feature>
<evidence type="ECO:0000256" key="6">
    <source>
        <dbReference type="PIRSR" id="PIRSR600821-50"/>
    </source>
</evidence>
<dbReference type="SUPFAM" id="SSF51419">
    <property type="entry name" value="PLP-binding barrel"/>
    <property type="match status" value="1"/>
</dbReference>
<dbReference type="PANTHER" id="PTHR30511">
    <property type="entry name" value="ALANINE RACEMASE"/>
    <property type="match status" value="1"/>
</dbReference>
<dbReference type="STRING" id="1806892.AZH43_02235"/>
<dbReference type="InterPro" id="IPR001608">
    <property type="entry name" value="Ala_racemase_N"/>
</dbReference>
<dbReference type="Proteomes" id="UP000076276">
    <property type="component" value="Unassembled WGS sequence"/>
</dbReference>
<dbReference type="HAMAP" id="MF_01201">
    <property type="entry name" value="Ala_racemase"/>
    <property type="match status" value="1"/>
</dbReference>
<dbReference type="Pfam" id="PF01168">
    <property type="entry name" value="Ala_racemase_N"/>
    <property type="match status" value="1"/>
</dbReference>
<evidence type="ECO:0000256" key="7">
    <source>
        <dbReference type="PIRSR" id="PIRSR600821-52"/>
    </source>
</evidence>
<proteinExistence type="inferred from homology"/>
<dbReference type="InterPro" id="IPR020622">
    <property type="entry name" value="Ala_racemase_pyridoxalP-BS"/>
</dbReference>
<dbReference type="AlphaFoldDB" id="A0A151Y0W4"/>
<protein>
    <recommendedName>
        <fullName evidence="5">Alanine racemase</fullName>
        <ecNumber evidence="5">5.1.1.1</ecNumber>
    </recommendedName>
</protein>
<accession>A0A151Y0W4</accession>
<reference evidence="9 10" key="1">
    <citation type="submission" date="2016-03" db="EMBL/GenBank/DDBJ databases">
        <title>Acinetobacter genomospecies 28 strain ANC 4149.</title>
        <authorList>
            <person name="Radolfova-Krizova L."/>
            <person name="Nemec A."/>
        </authorList>
    </citation>
    <scope>NUCLEOTIDE SEQUENCE [LARGE SCALE GENOMIC DNA]</scope>
    <source>
        <strain evidence="9 10">ANC 4149</strain>
    </source>
</reference>
<dbReference type="GO" id="GO:0008784">
    <property type="term" value="F:alanine racemase activity"/>
    <property type="evidence" value="ECO:0007669"/>
    <property type="project" value="UniProtKB-UniRule"/>
</dbReference>
<dbReference type="FunFam" id="3.20.20.10:FF:000002">
    <property type="entry name" value="Alanine racemase"/>
    <property type="match status" value="1"/>
</dbReference>
<feature type="binding site" evidence="5 7">
    <location>
        <position position="133"/>
    </location>
    <ligand>
        <name>substrate</name>
    </ligand>
</feature>
<dbReference type="RefSeq" id="WP_067669535.1">
    <property type="nucleotide sequence ID" value="NZ_CBCSIK010000006.1"/>
</dbReference>
<comment type="catalytic activity">
    <reaction evidence="1 5">
        <text>L-alanine = D-alanine</text>
        <dbReference type="Rhea" id="RHEA:20249"/>
        <dbReference type="ChEBI" id="CHEBI:57416"/>
        <dbReference type="ChEBI" id="CHEBI:57972"/>
        <dbReference type="EC" id="5.1.1.1"/>
    </reaction>
</comment>
<feature type="binding site" evidence="5 7">
    <location>
        <position position="309"/>
    </location>
    <ligand>
        <name>substrate</name>
    </ligand>
</feature>
<dbReference type="EC" id="5.1.1.1" evidence="5"/>
<gene>
    <name evidence="9" type="ORF">AZH43_02235</name>
</gene>
<organism evidence="9 10">
    <name type="scientific">Acinetobacter pragensis</name>
    <dbReference type="NCBI Taxonomy" id="1806892"/>
    <lineage>
        <taxon>Bacteria</taxon>
        <taxon>Pseudomonadati</taxon>
        <taxon>Pseudomonadota</taxon>
        <taxon>Gammaproteobacteria</taxon>
        <taxon>Moraxellales</taxon>
        <taxon>Moraxellaceae</taxon>
        <taxon>Acinetobacter</taxon>
    </lineage>
</organism>
<dbReference type="UniPathway" id="UPA00042">
    <property type="reaction ID" value="UER00497"/>
</dbReference>
<name>A0A151Y0W4_9GAMM</name>
<comment type="similarity">
    <text evidence="5">Belongs to the alanine racemase family.</text>
</comment>
<dbReference type="GO" id="GO:0005829">
    <property type="term" value="C:cytosol"/>
    <property type="evidence" value="ECO:0007669"/>
    <property type="project" value="TreeGrafter"/>
</dbReference>
<evidence type="ECO:0000256" key="3">
    <source>
        <dbReference type="ARBA" id="ARBA00022898"/>
    </source>
</evidence>
<sequence length="388" mass="42923">MSRPIQALIHLDALAHNLRIAQDSAPDAQVYAVVKANAYGHGIARVYEAFKHADGFALLDIAEAKQLRALGWQGDILLLEGLFSVQDLLDCHQFKLSFTVHSIHQIEWLRQFQYSYPQAKLNVFVKMNSGMNRLGFMPEAYRRAWLELEQLDIVQQLTHMMHFSDADGERFDASGIQYQYELFQQVIQDFPAPLTVSNSAAILRHSEALRSDIVRSGIMLYGSSPDYPLHTIQDWKLLPAMSLRSEIIGIQSLVQGQSVGYGSRFIADRRMRIGIVACGYADGYQRISPTGTPVLVNGVRTRLIGRVSMDMLAVDVTEIAHADIGSEVVLWGNSSCGAVLPIDEVAQASGTVGYELMCAVTQRVPFAVQPASAHMKNTAAEGPMEQSA</sequence>
<feature type="active site" description="Proton acceptor; specific for D-alanine" evidence="5">
    <location>
        <position position="35"/>
    </location>
</feature>
<dbReference type="GO" id="GO:0030170">
    <property type="term" value="F:pyridoxal phosphate binding"/>
    <property type="evidence" value="ECO:0007669"/>
    <property type="project" value="UniProtKB-UniRule"/>
</dbReference>
<evidence type="ECO:0000256" key="4">
    <source>
        <dbReference type="ARBA" id="ARBA00023235"/>
    </source>
</evidence>
<dbReference type="InterPro" id="IPR029066">
    <property type="entry name" value="PLP-binding_barrel"/>
</dbReference>
<feature type="active site" description="Proton acceptor; specific for L-alanine" evidence="5">
    <location>
        <position position="261"/>
    </location>
</feature>
<evidence type="ECO:0000313" key="10">
    <source>
        <dbReference type="Proteomes" id="UP000076276"/>
    </source>
</evidence>
<dbReference type="PANTHER" id="PTHR30511:SF0">
    <property type="entry name" value="ALANINE RACEMASE, CATABOLIC-RELATED"/>
    <property type="match status" value="1"/>
</dbReference>
<dbReference type="PROSITE" id="PS00395">
    <property type="entry name" value="ALANINE_RACEMASE"/>
    <property type="match status" value="1"/>
</dbReference>
<comment type="function">
    <text evidence="5">Catalyzes the interconversion of L-alanine and D-alanine. May also act on other amino acids.</text>
</comment>
<keyword evidence="10" id="KW-1185">Reference proteome</keyword>
<evidence type="ECO:0000313" key="9">
    <source>
        <dbReference type="EMBL" id="KYQ71688.1"/>
    </source>
</evidence>
<dbReference type="EMBL" id="LUAW01000023">
    <property type="protein sequence ID" value="KYQ71688.1"/>
    <property type="molecule type" value="Genomic_DNA"/>
</dbReference>
<evidence type="ECO:0000256" key="5">
    <source>
        <dbReference type="HAMAP-Rule" id="MF_01201"/>
    </source>
</evidence>
<keyword evidence="4 5" id="KW-0413">Isomerase</keyword>
<feature type="domain" description="Alanine racemase C-terminal" evidence="8">
    <location>
        <begin position="240"/>
        <end position="369"/>
    </location>
</feature>
<dbReference type="Pfam" id="PF00842">
    <property type="entry name" value="Ala_racemase_C"/>
    <property type="match status" value="1"/>
</dbReference>
<keyword evidence="3 5" id="KW-0663">Pyridoxal phosphate</keyword>
<dbReference type="Gene3D" id="2.40.37.10">
    <property type="entry name" value="Lyase, Ornithine Decarboxylase, Chain A, domain 1"/>
    <property type="match status" value="1"/>
</dbReference>
<evidence type="ECO:0000256" key="2">
    <source>
        <dbReference type="ARBA" id="ARBA00001933"/>
    </source>
</evidence>
<dbReference type="GO" id="GO:0030632">
    <property type="term" value="P:D-alanine biosynthetic process"/>
    <property type="evidence" value="ECO:0007669"/>
    <property type="project" value="UniProtKB-UniRule"/>
</dbReference>
<comment type="caution">
    <text evidence="9">The sequence shown here is derived from an EMBL/GenBank/DDBJ whole genome shotgun (WGS) entry which is preliminary data.</text>
</comment>
<dbReference type="InterPro" id="IPR011079">
    <property type="entry name" value="Ala_racemase_C"/>
</dbReference>